<dbReference type="InterPro" id="IPR036055">
    <property type="entry name" value="LDL_receptor-like_sf"/>
</dbReference>
<dbReference type="PROSITE" id="PS00740">
    <property type="entry name" value="MAM_1"/>
    <property type="match status" value="2"/>
</dbReference>
<keyword evidence="6" id="KW-1185">Reference proteome</keyword>
<protein>
    <recommendedName>
        <fullName evidence="4">MAM domain-containing protein</fullName>
    </recommendedName>
</protein>
<dbReference type="Pfam" id="PF00057">
    <property type="entry name" value="Ldl_recept_a"/>
    <property type="match status" value="3"/>
</dbReference>
<feature type="disulfide bond" evidence="3">
    <location>
        <begin position="81"/>
        <end position="99"/>
    </location>
</feature>
<name>A0A816C302_ADIRI</name>
<evidence type="ECO:0000256" key="1">
    <source>
        <dbReference type="ARBA" id="ARBA00022737"/>
    </source>
</evidence>
<organism evidence="5 6">
    <name type="scientific">Adineta ricciae</name>
    <name type="common">Rotifer</name>
    <dbReference type="NCBI Taxonomy" id="249248"/>
    <lineage>
        <taxon>Eukaryota</taxon>
        <taxon>Metazoa</taxon>
        <taxon>Spiralia</taxon>
        <taxon>Gnathifera</taxon>
        <taxon>Rotifera</taxon>
        <taxon>Eurotatoria</taxon>
        <taxon>Bdelloidea</taxon>
        <taxon>Adinetida</taxon>
        <taxon>Adinetidae</taxon>
        <taxon>Adineta</taxon>
    </lineage>
</organism>
<sequence length="1862" mass="208643">LLTGNQIERATLQRFHYKSMTNWTKVNIEIGRVDVPFQIAMDSGRISNYGWVAFDDTKILHCHLPPIVNITKCQAANQFYCSRGSCIAAARICDMTDDCGDHSDESTRLCSGYRTCTFDTSFCDWTHDNTANFKWELFQGASPSDDTGPNRDHTTGYSTGQYALIEASYPQIIGDKARLISRSFEPKTNSCRLVFYYHMYGSHMGELNIYVRYFSNGPLEKIFGVSGERGNAWIRHELKLPYTTPFQVLVEGVIGNGYLSDIGLDDTIFSPGCDYYSQSELPTTVITTTIAPKPCPVPEQVHCAGSDICIDKDKICDFTADCPDASDEAGCGPCNFEKDDCGWEDISWDYYTWSRIQASEAVSISSHAPAYDHTLNNAAGWYMHVAGDMGDFTDLAELRSPALPASSPECQLVFYYWLVGNSTGTLEVFSSSNRSALWSQSSAPANRWNRATVNVGANRAGWRIYFELEPNLDFFGIWTDDVAIDDISFSQCSANRSRHVLDCDFETDLCSWETKGLADFEWTRHSSQTSSSATGPPGDHTTGKGYYVYIESSSPQKPGDRAWLRSPLIPPTTASCLVFYYHMFGADIRTLNVMIQKPDSNLTIFTRTGTQGNVWRRGQIDYASTESYQIIFEGIVGQSWEGDIALDDIELNVGRCPAPSECTFEHGLCPGWEHDNEGDFNWTRGRNGSTPSGTPTVDHTFSSAVGHFMYIDPTGRLQGDTAILMSPDYKGSQPRCLRLWYHLFGAGQGTLQIQQKPNIGRAKTLWTRTNDQDNIWRQARVNIPPLLGMSTYKILIAGIVGAKPTGDLAIDDISNDEGECPGSEVCTFEEDYCAWVNGQNVVVDDFDWLRNAGETPSYGTGPSVDHTFGTPQGMYIYIEASEVFNNNSKAWLISEHYDAGPHCLVFWYHMYGSDIGTLNVYSRIGNSQPQLEWSLNGNHGDAWRMGAVNVNMAAEFYFIMEGAHGGSFQGDIALDDLLVLTGSHCTIPTTTTTTTPMTTLGGHTPLSCNFENDTCKWTHDFTASGRWSRHQGQPNGFHTGPHYDHTLQTQDGWYIDTSDLKNNQTARLISVMTTVPARGICFRFWYRAYGSRTGKLNLLQKASNEVNSTLVYSLRPNLDIDWREAIIYRETAGNYQFMLEAIVGLVVADSDNIAVDDITTNEGSCPVQRFCDFESQDLCGYSHDSSGNFNWTRHKGKTESWYTGPPYDHTTFTAEGYYMYIETSYPRKPGDIARLMSPTFPESKEYICLQFYYHQLGADVDTLNVYKRDVGGSLLPTKIFSATGDLFNEWHVAEVNLIANKPFNIIFEGIAGKNYEGDIAIDDVQLKERACPELGNCDFEQDMCTYKNAEVEKQIDWIRMRGEPGDNTIGTVYGTYLAFEMTATTPPSSRALLLSAHLDNTAQYCFQYYYRRFGDGQGSLTIYRQSFANLTARIQLAKHENDAFKNEWTVNQIALNPLMNQTTKIYRLLFEATNINGVGRLMLDDFELIYGACPPLPTNCSIQCDTLTGKQQCIPSSQICDFNKDCLNNADESACGYDCTFERDQCKYTDPSAGLYKWRRQRAGVSTPGTSSSPLIDHTTFSSNGYYMIVSTNNGTIDDQAHLLSPLLQQSSSTCEVVFYYHMSGVNVGRLEVLLLEGLEKGRVWSIEGNQGDRWHKGVVKIGRLYRPFRIRFDARKTATTLADITIDDIEWNGCNLPVISNETTTCDSTQFQCKRGGCIDQNRVCDYTDDCGDTSDEDKVLCKRSDVISGCDFETDLCNFRNEYNAPIQFQRARAFQLVDDYAPERDHTLNNIAGSFIYANTMGLDVGRSGRLISSRLVPTKGCKVRFYYYMNSASSAGELNFMTRNQSSGPTTYLWSTSK</sequence>
<dbReference type="SMART" id="SM00137">
    <property type="entry name" value="MAM"/>
    <property type="match status" value="9"/>
</dbReference>
<accession>A0A816C302</accession>
<feature type="disulfide bond" evidence="3">
    <location>
        <begin position="1714"/>
        <end position="1732"/>
    </location>
</feature>
<feature type="domain" description="MAM" evidence="4">
    <location>
        <begin position="332"/>
        <end position="494"/>
    </location>
</feature>
<keyword evidence="2 3" id="KW-1015">Disulfide bond</keyword>
<feature type="domain" description="MAM" evidence="4">
    <location>
        <begin position="1169"/>
        <end position="1333"/>
    </location>
</feature>
<feature type="domain" description="MAM" evidence="4">
    <location>
        <begin position="1537"/>
        <end position="1697"/>
    </location>
</feature>
<feature type="disulfide bond" evidence="3">
    <location>
        <begin position="316"/>
        <end position="331"/>
    </location>
</feature>
<evidence type="ECO:0000313" key="5">
    <source>
        <dbReference type="EMBL" id="CAF1618107.1"/>
    </source>
</evidence>
<dbReference type="PANTHER" id="PTHR23282">
    <property type="entry name" value="APICAL ENDOSOMAL GLYCOPROTEIN PRECURSOR"/>
    <property type="match status" value="1"/>
</dbReference>
<feature type="domain" description="MAM" evidence="4">
    <location>
        <begin position="501"/>
        <end position="658"/>
    </location>
</feature>
<feature type="disulfide bond" evidence="3">
    <location>
        <begin position="1520"/>
        <end position="1535"/>
    </location>
</feature>
<dbReference type="InterPro" id="IPR013320">
    <property type="entry name" value="ConA-like_dom_sf"/>
</dbReference>
<feature type="domain" description="MAM" evidence="4">
    <location>
        <begin position="1335"/>
        <end position="1495"/>
    </location>
</feature>
<proteinExistence type="predicted"/>
<dbReference type="CDD" id="cd00112">
    <property type="entry name" value="LDLa"/>
    <property type="match status" value="4"/>
</dbReference>
<dbReference type="Gene3D" id="2.60.120.200">
    <property type="match status" value="10"/>
</dbReference>
<evidence type="ECO:0000256" key="2">
    <source>
        <dbReference type="ARBA" id="ARBA00023157"/>
    </source>
</evidence>
<feature type="domain" description="MAM" evidence="4">
    <location>
        <begin position="1006"/>
        <end position="1167"/>
    </location>
</feature>
<evidence type="ECO:0000256" key="3">
    <source>
        <dbReference type="PROSITE-ProRule" id="PRU00124"/>
    </source>
</evidence>
<feature type="domain" description="MAM" evidence="4">
    <location>
        <begin position="660"/>
        <end position="822"/>
    </location>
</feature>
<dbReference type="EMBL" id="CAJNOR010007486">
    <property type="protein sequence ID" value="CAF1618107.1"/>
    <property type="molecule type" value="Genomic_DNA"/>
</dbReference>
<feature type="domain" description="MAM" evidence="4">
    <location>
        <begin position="824"/>
        <end position="987"/>
    </location>
</feature>
<dbReference type="InterPro" id="IPR051560">
    <property type="entry name" value="MAM_domain-containing"/>
</dbReference>
<dbReference type="SMART" id="SM00192">
    <property type="entry name" value="LDLa"/>
    <property type="match status" value="4"/>
</dbReference>
<dbReference type="Gene3D" id="4.10.400.10">
    <property type="entry name" value="Low-density Lipoprotein Receptor"/>
    <property type="match status" value="4"/>
</dbReference>
<feature type="non-terminal residue" evidence="5">
    <location>
        <position position="1"/>
    </location>
</feature>
<dbReference type="CDD" id="cd06263">
    <property type="entry name" value="MAM"/>
    <property type="match status" value="8"/>
</dbReference>
<dbReference type="Pfam" id="PF00629">
    <property type="entry name" value="MAM"/>
    <property type="match status" value="10"/>
</dbReference>
<dbReference type="PROSITE" id="PS50068">
    <property type="entry name" value="LDLRA_2"/>
    <property type="match status" value="4"/>
</dbReference>
<evidence type="ECO:0000313" key="6">
    <source>
        <dbReference type="Proteomes" id="UP000663828"/>
    </source>
</evidence>
<evidence type="ECO:0000259" key="4">
    <source>
        <dbReference type="PROSITE" id="PS50060"/>
    </source>
</evidence>
<reference evidence="5" key="1">
    <citation type="submission" date="2021-02" db="EMBL/GenBank/DDBJ databases">
        <authorList>
            <person name="Nowell W R."/>
        </authorList>
    </citation>
    <scope>NUCLEOTIDE SEQUENCE</scope>
</reference>
<dbReference type="PROSITE" id="PS50060">
    <property type="entry name" value="MAM_2"/>
    <property type="match status" value="10"/>
</dbReference>
<dbReference type="InterPro" id="IPR002172">
    <property type="entry name" value="LDrepeatLR_classA_rpt"/>
</dbReference>
<feature type="disulfide bond" evidence="3">
    <location>
        <begin position="1707"/>
        <end position="1719"/>
    </location>
</feature>
<feature type="non-terminal residue" evidence="5">
    <location>
        <position position="1862"/>
    </location>
</feature>
<dbReference type="PROSITE" id="PS01209">
    <property type="entry name" value="LDLRA_1"/>
    <property type="match status" value="3"/>
</dbReference>
<feature type="domain" description="MAM" evidence="4">
    <location>
        <begin position="114"/>
        <end position="275"/>
    </location>
</feature>
<gene>
    <name evidence="5" type="ORF">XAT740_LOCUS49848</name>
</gene>
<dbReference type="PANTHER" id="PTHR23282:SF142">
    <property type="entry name" value="MAM DOMAIN-CONTAINING PROTEIN"/>
    <property type="match status" value="1"/>
</dbReference>
<dbReference type="Proteomes" id="UP000663828">
    <property type="component" value="Unassembled WGS sequence"/>
</dbReference>
<dbReference type="InterPro" id="IPR000998">
    <property type="entry name" value="MAM_dom"/>
</dbReference>
<dbReference type="SUPFAM" id="SSF49899">
    <property type="entry name" value="Concanavalin A-like lectins/glucanases"/>
    <property type="match status" value="10"/>
</dbReference>
<dbReference type="FunFam" id="2.60.120.200:FF:000182">
    <property type="entry name" value="MAM and LDL-receptor class A domain-containing protein 1"/>
    <property type="match status" value="1"/>
</dbReference>
<feature type="domain" description="MAM" evidence="4">
    <location>
        <begin position="1750"/>
        <end position="1862"/>
    </location>
</feature>
<dbReference type="SUPFAM" id="SSF57424">
    <property type="entry name" value="LDL receptor-like module"/>
    <property type="match status" value="3"/>
</dbReference>
<comment type="caution">
    <text evidence="3">Lacks conserved residue(s) required for the propagation of feature annotation.</text>
</comment>
<dbReference type="GO" id="GO:0016020">
    <property type="term" value="C:membrane"/>
    <property type="evidence" value="ECO:0007669"/>
    <property type="project" value="InterPro"/>
</dbReference>
<dbReference type="PRINTS" id="PR00261">
    <property type="entry name" value="LDLRECEPTOR"/>
</dbReference>
<dbReference type="InterPro" id="IPR023415">
    <property type="entry name" value="LDLR_class-A_CS"/>
</dbReference>
<comment type="caution">
    <text evidence="5">The sequence shown here is derived from an EMBL/GenBank/DDBJ whole genome shotgun (WGS) entry which is preliminary data.</text>
</comment>
<keyword evidence="1" id="KW-0677">Repeat</keyword>